<organism evidence="3 4">
    <name type="scientific">Flavobacterium johnsoniae</name>
    <name type="common">Cytophaga johnsonae</name>
    <dbReference type="NCBI Taxonomy" id="986"/>
    <lineage>
        <taxon>Bacteria</taxon>
        <taxon>Pseudomonadati</taxon>
        <taxon>Bacteroidota</taxon>
        <taxon>Flavobacteriia</taxon>
        <taxon>Flavobacteriales</taxon>
        <taxon>Flavobacteriaceae</taxon>
        <taxon>Flavobacterium</taxon>
    </lineage>
</organism>
<protein>
    <recommendedName>
        <fullName evidence="5">Dipeptidyl aminopeptidase/acylaminoacyl peptidase</fullName>
    </recommendedName>
</protein>
<dbReference type="Proteomes" id="UP000182826">
    <property type="component" value="Unassembled WGS sequence"/>
</dbReference>
<dbReference type="AlphaFoldDB" id="A0A1J7BPZ8"/>
<evidence type="ECO:0000313" key="4">
    <source>
        <dbReference type="Proteomes" id="UP000182826"/>
    </source>
</evidence>
<dbReference type="Pfam" id="PF00326">
    <property type="entry name" value="Peptidase_S9"/>
    <property type="match status" value="1"/>
</dbReference>
<dbReference type="InterPro" id="IPR002469">
    <property type="entry name" value="Peptidase_S9B_N"/>
</dbReference>
<dbReference type="GO" id="GO:0008239">
    <property type="term" value="F:dipeptidyl-peptidase activity"/>
    <property type="evidence" value="ECO:0007669"/>
    <property type="project" value="TreeGrafter"/>
</dbReference>
<dbReference type="InterPro" id="IPR029058">
    <property type="entry name" value="AB_hydrolase_fold"/>
</dbReference>
<dbReference type="PANTHER" id="PTHR11731:SF193">
    <property type="entry name" value="DIPEPTIDYL PEPTIDASE 9"/>
    <property type="match status" value="1"/>
</dbReference>
<proteinExistence type="predicted"/>
<dbReference type="InterPro" id="IPR050278">
    <property type="entry name" value="Serine_Prot_S9B/DPPIV"/>
</dbReference>
<evidence type="ECO:0000313" key="3">
    <source>
        <dbReference type="EMBL" id="OIV40661.1"/>
    </source>
</evidence>
<evidence type="ECO:0008006" key="5">
    <source>
        <dbReference type="Google" id="ProtNLM"/>
    </source>
</evidence>
<accession>A0A1J7BPZ8</accession>
<evidence type="ECO:0000259" key="2">
    <source>
        <dbReference type="Pfam" id="PF00930"/>
    </source>
</evidence>
<reference evidence="3 4" key="1">
    <citation type="submission" date="2016-10" db="EMBL/GenBank/DDBJ databases">
        <title>Draft Genome Sequence of Rhizobacteria Flavobacterium johnsoniae CI04.</title>
        <authorList>
            <person name="Bravo J.I."/>
            <person name="Lozano G.L."/>
            <person name="Handelsman J."/>
        </authorList>
    </citation>
    <scope>NUCLEOTIDE SEQUENCE [LARGE SCALE GENOMIC DNA]</scope>
    <source>
        <strain evidence="3 4">CI04</strain>
    </source>
</reference>
<dbReference type="Gene3D" id="2.120.10.30">
    <property type="entry name" value="TolB, C-terminal domain"/>
    <property type="match status" value="2"/>
</dbReference>
<dbReference type="GO" id="GO:0006508">
    <property type="term" value="P:proteolysis"/>
    <property type="evidence" value="ECO:0007669"/>
    <property type="project" value="InterPro"/>
</dbReference>
<feature type="domain" description="Dipeptidylpeptidase IV N-terminal" evidence="2">
    <location>
        <begin position="354"/>
        <end position="438"/>
    </location>
</feature>
<dbReference type="Gene3D" id="3.40.50.1820">
    <property type="entry name" value="alpha/beta hydrolase"/>
    <property type="match status" value="1"/>
</dbReference>
<evidence type="ECO:0000259" key="1">
    <source>
        <dbReference type="Pfam" id="PF00326"/>
    </source>
</evidence>
<feature type="domain" description="Peptidase S9 prolyl oligopeptidase catalytic" evidence="1">
    <location>
        <begin position="700"/>
        <end position="868"/>
    </location>
</feature>
<gene>
    <name evidence="3" type="ORF">BKM63_17525</name>
</gene>
<dbReference type="SUPFAM" id="SSF53474">
    <property type="entry name" value="alpha/beta-Hydrolases"/>
    <property type="match status" value="1"/>
</dbReference>
<dbReference type="RefSeq" id="WP_071637864.1">
    <property type="nucleotide sequence ID" value="NZ_MLFK01000009.1"/>
</dbReference>
<dbReference type="PANTHER" id="PTHR11731">
    <property type="entry name" value="PROTEASE FAMILY S9B,C DIPEPTIDYL-PEPTIDASE IV-RELATED"/>
    <property type="match status" value="1"/>
</dbReference>
<dbReference type="SUPFAM" id="SSF82171">
    <property type="entry name" value="DPP6 N-terminal domain-like"/>
    <property type="match status" value="1"/>
</dbReference>
<keyword evidence="4" id="KW-1185">Reference proteome</keyword>
<dbReference type="Pfam" id="PF00930">
    <property type="entry name" value="DPPIV_N"/>
    <property type="match status" value="1"/>
</dbReference>
<name>A0A1J7BPZ8_FLAJO</name>
<dbReference type="GO" id="GO:0008236">
    <property type="term" value="F:serine-type peptidase activity"/>
    <property type="evidence" value="ECO:0007669"/>
    <property type="project" value="InterPro"/>
</dbReference>
<dbReference type="InterPro" id="IPR001375">
    <property type="entry name" value="Peptidase_S9_cat"/>
</dbReference>
<dbReference type="InterPro" id="IPR011042">
    <property type="entry name" value="6-blade_b-propeller_TolB-like"/>
</dbReference>
<comment type="caution">
    <text evidence="3">The sequence shown here is derived from an EMBL/GenBank/DDBJ whole genome shotgun (WGS) entry which is preliminary data.</text>
</comment>
<dbReference type="OrthoDB" id="9812921at2"/>
<dbReference type="EMBL" id="MLFK01000009">
    <property type="protein sequence ID" value="OIV40661.1"/>
    <property type="molecule type" value="Genomic_DNA"/>
</dbReference>
<sequence length="881" mass="101329">MKKDIYTNVIFPRRKAFLFLVFILQLAACPCLGQVLQKKILNVNDYSKWGQLNLNGLNENGSWVSYTLSYENGIDTLFLKNTKSMLSKSFAAGTNGRFVNSDWFIFQTTKEVHLVNLKTGLKEIIKNAIQYDYSPNTRKLLILLSQNENQRTLLIRKLNGTDKEQIASVDNFIMDPALQMVLYTSKADTKHEITLLDLSKKNKITILGNSSGSFDNLVWHPKGKSVAFMEMPLNPSESKMVFYYDLHGNKIYKLDIDVQNELGDSLSITDKSHKLKISDDMQKVFFSVKRKTKLEITKVSSEVQLWNGNAKWIYPMEEKRKQAERTYLALWEPFKNNTRLLSNDTLPQIMLTGDQRYAILSNKKQYEPQYDYESPRDFYIMDLSSGKSELLLKKHSGNMLRTTASPNGKYIAYFKQKNWWIYNISKKSHTNITKNLKSSFFHNEKQHPNNTDVDSSIFWTMNGKEILLCDEYDIWAINTNGTSAQRLTSGRETQIKFRLAGYSLVLPARSNYDGIIFDSVDLHKGLLLEAGSVRGYSGFYKWSPKFNKNLVYSTSTLLNQFTQSADGTTFVYLEQRYDVSPKLMIKNQSNDSSKLLVQSNPQQEEFYWGKAKLIHYKNTKGDSLSGILYYPAQYNSQKKYPMIVYIYEKLSNDFYKYIAPSQLEDRGFNITTFTTQGYFVLLPDISYQIGKPGLSAADCVVSATKEIIHKEMILPNRVGLIGHSFGGYETNFIITQTDLYAAAVSGSGASDLTNFYLTVGATGRSNMWRFENQQWRMGKSLFDDREGYNSNSPIEHAENITTPLLSWTGESDKQMNWNQSAALYLALHRLNKEHIMLVYPKEGHTILKPVNQKDLSMRIHDWFDYKLKDLPPSTWIKDGLQ</sequence>